<evidence type="ECO:0000256" key="5">
    <source>
        <dbReference type="ARBA" id="ARBA00022777"/>
    </source>
</evidence>
<evidence type="ECO:0000256" key="4">
    <source>
        <dbReference type="ARBA" id="ARBA00022741"/>
    </source>
</evidence>
<dbReference type="GO" id="GO:0006164">
    <property type="term" value="P:purine nucleotide biosynthetic process"/>
    <property type="evidence" value="ECO:0007669"/>
    <property type="project" value="TreeGrafter"/>
</dbReference>
<comment type="catalytic activity">
    <reaction evidence="7">
        <text>D-ribose 5-phosphate + ATP = 5-phospho-alpha-D-ribose 1-diphosphate + AMP + H(+)</text>
        <dbReference type="Rhea" id="RHEA:15609"/>
        <dbReference type="ChEBI" id="CHEBI:15378"/>
        <dbReference type="ChEBI" id="CHEBI:30616"/>
        <dbReference type="ChEBI" id="CHEBI:58017"/>
        <dbReference type="ChEBI" id="CHEBI:78346"/>
        <dbReference type="ChEBI" id="CHEBI:456215"/>
        <dbReference type="EC" id="2.7.6.1"/>
    </reaction>
</comment>
<gene>
    <name evidence="9" type="ORF">B1812_05065</name>
</gene>
<name>A0A1W6MSJ8_9HYPH</name>
<evidence type="ECO:0000313" key="10">
    <source>
        <dbReference type="Proteomes" id="UP000193978"/>
    </source>
</evidence>
<accession>A0A1W6MSJ8</accession>
<dbReference type="STRING" id="655015.B1812_05065"/>
<sequence>MDEVPGAPATQPLKPADPELAVFALDANGDLAQNIGRSLHLELAPHEERRFEDGEFKIRPLANVRNKDVFVISSLYGEADTSVSDKLCRLLFFTGALKDAGARNVTTVAPYLCFQRKDRQTKPRDPIGTRYLAQLLEAMGTDRVMTIDAHNLAAYQNAFRCDSDHLDAQALFARFFSRLVGGKEISVVSPDLGGEKRAELFRERLERVLARPVAKGFMDKRRSEGKVTGDIFAGDVKGRTAIVLDDLISGGGTMARVAAACRREGATEVWCAATHGVFSPAAAPVLESAPIDRLVVTDSVPLPSYMNSDLLQRRLTVVSVANLLAQAIRCCHEGGSIAKLLEEGA</sequence>
<dbReference type="CDD" id="cd06223">
    <property type="entry name" value="PRTases_typeI"/>
    <property type="match status" value="1"/>
</dbReference>
<dbReference type="KEGG" id="mbry:B1812_05065"/>
<dbReference type="InterPro" id="IPR029057">
    <property type="entry name" value="PRTase-like"/>
</dbReference>
<keyword evidence="2" id="KW-0808">Transferase</keyword>
<dbReference type="GO" id="GO:0005524">
    <property type="term" value="F:ATP binding"/>
    <property type="evidence" value="ECO:0007669"/>
    <property type="project" value="UniProtKB-KW"/>
</dbReference>
<keyword evidence="3" id="KW-0545">Nucleotide biosynthesis</keyword>
<dbReference type="Pfam" id="PF13793">
    <property type="entry name" value="Pribosyltran_N"/>
    <property type="match status" value="1"/>
</dbReference>
<keyword evidence="10" id="KW-1185">Reference proteome</keyword>
<dbReference type="InterPro" id="IPR005946">
    <property type="entry name" value="Rib-P_diPkinase"/>
</dbReference>
<dbReference type="OrthoDB" id="324294at2"/>
<dbReference type="AlphaFoldDB" id="A0A1W6MSJ8"/>
<dbReference type="PANTHER" id="PTHR10210">
    <property type="entry name" value="RIBOSE-PHOSPHATE DIPHOSPHOKINASE FAMILY MEMBER"/>
    <property type="match status" value="1"/>
</dbReference>
<keyword evidence="4" id="KW-0547">Nucleotide-binding</keyword>
<organism evidence="9 10">
    <name type="scientific">Methylocystis bryophila</name>
    <dbReference type="NCBI Taxonomy" id="655015"/>
    <lineage>
        <taxon>Bacteria</taxon>
        <taxon>Pseudomonadati</taxon>
        <taxon>Pseudomonadota</taxon>
        <taxon>Alphaproteobacteria</taxon>
        <taxon>Hyphomicrobiales</taxon>
        <taxon>Methylocystaceae</taxon>
        <taxon>Methylocystis</taxon>
    </lineage>
</organism>
<dbReference type="PANTHER" id="PTHR10210:SF32">
    <property type="entry name" value="RIBOSE-PHOSPHATE PYROPHOSPHOKINASE 2"/>
    <property type="match status" value="1"/>
</dbReference>
<keyword evidence="6" id="KW-0067">ATP-binding</keyword>
<dbReference type="GO" id="GO:0004749">
    <property type="term" value="F:ribose phosphate diphosphokinase activity"/>
    <property type="evidence" value="ECO:0007669"/>
    <property type="project" value="UniProtKB-EC"/>
</dbReference>
<dbReference type="NCBIfam" id="TIGR01251">
    <property type="entry name" value="ribP_PPkin"/>
    <property type="match status" value="1"/>
</dbReference>
<dbReference type="GO" id="GO:0006015">
    <property type="term" value="P:5-phosphoribose 1-diphosphate biosynthetic process"/>
    <property type="evidence" value="ECO:0007669"/>
    <property type="project" value="TreeGrafter"/>
</dbReference>
<evidence type="ECO:0000256" key="3">
    <source>
        <dbReference type="ARBA" id="ARBA00022727"/>
    </source>
</evidence>
<feature type="domain" description="Ribose-phosphate pyrophosphokinase N-terminal" evidence="8">
    <location>
        <begin position="21"/>
        <end position="140"/>
    </location>
</feature>
<dbReference type="GO" id="GO:0005737">
    <property type="term" value="C:cytoplasm"/>
    <property type="evidence" value="ECO:0007669"/>
    <property type="project" value="TreeGrafter"/>
</dbReference>
<evidence type="ECO:0000256" key="6">
    <source>
        <dbReference type="ARBA" id="ARBA00022840"/>
    </source>
</evidence>
<dbReference type="GO" id="GO:0000287">
    <property type="term" value="F:magnesium ion binding"/>
    <property type="evidence" value="ECO:0007669"/>
    <property type="project" value="InterPro"/>
</dbReference>
<dbReference type="EMBL" id="CP019948">
    <property type="protein sequence ID" value="ARN80537.1"/>
    <property type="molecule type" value="Genomic_DNA"/>
</dbReference>
<dbReference type="Gene3D" id="3.40.50.2020">
    <property type="match status" value="2"/>
</dbReference>
<evidence type="ECO:0000256" key="2">
    <source>
        <dbReference type="ARBA" id="ARBA00022679"/>
    </source>
</evidence>
<evidence type="ECO:0000256" key="1">
    <source>
        <dbReference type="ARBA" id="ARBA00013247"/>
    </source>
</evidence>
<reference evidence="9 10" key="1">
    <citation type="submission" date="2017-02" db="EMBL/GenBank/DDBJ databases">
        <authorList>
            <person name="Peterson S.W."/>
        </authorList>
    </citation>
    <scope>NUCLEOTIDE SEQUENCE [LARGE SCALE GENOMIC DNA]</scope>
    <source>
        <strain evidence="9 10">S285</strain>
    </source>
</reference>
<dbReference type="FunFam" id="3.40.50.2020:FF:000014">
    <property type="entry name" value="Ribose-phosphate pyrophosphokinase 1"/>
    <property type="match status" value="1"/>
</dbReference>
<dbReference type="EC" id="2.7.6.1" evidence="1"/>
<dbReference type="GO" id="GO:0002189">
    <property type="term" value="C:ribose phosphate diphosphokinase complex"/>
    <property type="evidence" value="ECO:0007669"/>
    <property type="project" value="TreeGrafter"/>
</dbReference>
<dbReference type="InterPro" id="IPR029099">
    <property type="entry name" value="Pribosyltran_N"/>
</dbReference>
<proteinExistence type="predicted"/>
<evidence type="ECO:0000256" key="7">
    <source>
        <dbReference type="ARBA" id="ARBA00049535"/>
    </source>
</evidence>
<keyword evidence="5 9" id="KW-0418">Kinase</keyword>
<protein>
    <recommendedName>
        <fullName evidence="1">ribose-phosphate diphosphokinase</fullName>
        <ecNumber evidence="1">2.7.6.1</ecNumber>
    </recommendedName>
</protein>
<dbReference type="GO" id="GO:0016301">
    <property type="term" value="F:kinase activity"/>
    <property type="evidence" value="ECO:0007669"/>
    <property type="project" value="UniProtKB-KW"/>
</dbReference>
<dbReference type="Proteomes" id="UP000193978">
    <property type="component" value="Chromosome"/>
</dbReference>
<dbReference type="SUPFAM" id="SSF53271">
    <property type="entry name" value="PRTase-like"/>
    <property type="match status" value="2"/>
</dbReference>
<evidence type="ECO:0000259" key="8">
    <source>
        <dbReference type="Pfam" id="PF13793"/>
    </source>
</evidence>
<dbReference type="SMART" id="SM01400">
    <property type="entry name" value="Pribosyltran_N"/>
    <property type="match status" value="1"/>
</dbReference>
<dbReference type="InterPro" id="IPR000836">
    <property type="entry name" value="PRTase_dom"/>
</dbReference>
<dbReference type="Pfam" id="PF14572">
    <property type="entry name" value="Pribosyl_synth"/>
    <property type="match status" value="1"/>
</dbReference>
<evidence type="ECO:0000313" key="9">
    <source>
        <dbReference type="EMBL" id="ARN80537.1"/>
    </source>
</evidence>